<protein>
    <submittedName>
        <fullName evidence="2">Uncharacterized protein</fullName>
    </submittedName>
</protein>
<evidence type="ECO:0000256" key="1">
    <source>
        <dbReference type="SAM" id="MobiDB-lite"/>
    </source>
</evidence>
<organism evidence="2 3">
    <name type="scientific">Athelia psychrophila</name>
    <dbReference type="NCBI Taxonomy" id="1759441"/>
    <lineage>
        <taxon>Eukaryota</taxon>
        <taxon>Fungi</taxon>
        <taxon>Dikarya</taxon>
        <taxon>Basidiomycota</taxon>
        <taxon>Agaricomycotina</taxon>
        <taxon>Agaricomycetes</taxon>
        <taxon>Agaricomycetidae</taxon>
        <taxon>Atheliales</taxon>
        <taxon>Atheliaceae</taxon>
        <taxon>Athelia</taxon>
    </lineage>
</organism>
<reference evidence="2 3" key="1">
    <citation type="journal article" date="2016" name="Mol. Biol. Evol.">
        <title>Comparative Genomics of Early-Diverging Mushroom-Forming Fungi Provides Insights into the Origins of Lignocellulose Decay Capabilities.</title>
        <authorList>
            <person name="Nagy L.G."/>
            <person name="Riley R."/>
            <person name="Tritt A."/>
            <person name="Adam C."/>
            <person name="Daum C."/>
            <person name="Floudas D."/>
            <person name="Sun H."/>
            <person name="Yadav J.S."/>
            <person name="Pangilinan J."/>
            <person name="Larsson K.H."/>
            <person name="Matsuura K."/>
            <person name="Barry K."/>
            <person name="Labutti K."/>
            <person name="Kuo R."/>
            <person name="Ohm R.A."/>
            <person name="Bhattacharya S.S."/>
            <person name="Shirouzu T."/>
            <person name="Yoshinaga Y."/>
            <person name="Martin F.M."/>
            <person name="Grigoriev I.V."/>
            <person name="Hibbett D.S."/>
        </authorList>
    </citation>
    <scope>NUCLEOTIDE SEQUENCE [LARGE SCALE GENOMIC DNA]</scope>
    <source>
        <strain evidence="2 3">CBS 109695</strain>
    </source>
</reference>
<feature type="region of interest" description="Disordered" evidence="1">
    <location>
        <begin position="141"/>
        <end position="163"/>
    </location>
</feature>
<name>A0A166INJ7_9AGAM</name>
<sequence length="185" mass="19775">MVAPIMFVIQNLRDGCERRGGHWWAGAGAAQASNSSGGGKTLSQRAAYAWRRARVKDWARARRAGARAWTAKCTNTETGCELGGGREHGGLGCERGGLGLREHGGWARAWGRARAWRAGARAWRAGARAWMAKCANTEAGRELGGEREHGGLGREHGGLGRERGWPSARVRVERCGGRAGAYGLG</sequence>
<gene>
    <name evidence="2" type="ORF">FIBSPDRAFT_892196</name>
</gene>
<accession>A0A166INJ7</accession>
<proteinExistence type="predicted"/>
<keyword evidence="3" id="KW-1185">Reference proteome</keyword>
<evidence type="ECO:0000313" key="2">
    <source>
        <dbReference type="EMBL" id="KZP20019.1"/>
    </source>
</evidence>
<dbReference type="Proteomes" id="UP000076532">
    <property type="component" value="Unassembled WGS sequence"/>
</dbReference>
<dbReference type="EMBL" id="KV417558">
    <property type="protein sequence ID" value="KZP20019.1"/>
    <property type="molecule type" value="Genomic_DNA"/>
</dbReference>
<dbReference type="AlphaFoldDB" id="A0A166INJ7"/>
<evidence type="ECO:0000313" key="3">
    <source>
        <dbReference type="Proteomes" id="UP000076532"/>
    </source>
</evidence>